<keyword evidence="5 9" id="KW-0436">Ligase</keyword>
<feature type="domain" description="Nicotinate phosphoribosyltransferase N-terminal" evidence="11">
    <location>
        <begin position="11"/>
        <end position="145"/>
    </location>
</feature>
<evidence type="ECO:0000313" key="13">
    <source>
        <dbReference type="Proteomes" id="UP001306508"/>
    </source>
</evidence>
<dbReference type="InterPro" id="IPR036068">
    <property type="entry name" value="Nicotinate_pribotase-like_C"/>
</dbReference>
<dbReference type="Proteomes" id="UP001306508">
    <property type="component" value="Unassembled WGS sequence"/>
</dbReference>
<comment type="caution">
    <text evidence="12">The sequence shown here is derived from an EMBL/GenBank/DDBJ whole genome shotgun (WGS) entry which is preliminary data.</text>
</comment>
<dbReference type="FunFam" id="3.20.140.10:FF:000009">
    <property type="entry name" value="Nicotinate phosphoribosyltransferase"/>
    <property type="match status" value="1"/>
</dbReference>
<evidence type="ECO:0000256" key="3">
    <source>
        <dbReference type="ARBA" id="ARBA00013236"/>
    </source>
</evidence>
<keyword evidence="7" id="KW-0808">Transferase</keyword>
<gene>
    <name evidence="12" type="ORF">RI543_004592</name>
</gene>
<dbReference type="PANTHER" id="PTHR11098">
    <property type="entry name" value="NICOTINATE PHOSPHORIBOSYLTRANSFERASE"/>
    <property type="match status" value="1"/>
</dbReference>
<reference evidence="13" key="1">
    <citation type="submission" date="2023-07" db="EMBL/GenBank/DDBJ databases">
        <title>A draft genome of Kazachstania heterogenica Y-27499.</title>
        <authorList>
            <person name="Donic C."/>
            <person name="Kralova J.S."/>
            <person name="Fidel L."/>
            <person name="Ben-Dor S."/>
            <person name="Jung S."/>
        </authorList>
    </citation>
    <scope>NUCLEOTIDE SEQUENCE [LARGE SCALE GENOMIC DNA]</scope>
    <source>
        <strain evidence="13">Y27499</strain>
    </source>
</reference>
<sequence>MSGKQVIKSLLDTDMYKLTMHAAVVVNFPDAKVTYKYTNRSQQLTFNQRAIDWLQGQISLLDNLVFTSDEIEYLQKEIPYLPQQYFDYIKTDAVKLNPTEQVDFTVEPLGFNEEFNEERFNIHILVRGLWKDTILYEIPLLALISEAYFKFVDTDWVYDDQLEQAQEKARKLFANDLRFSEFGTRRRRSYHTQDLVMKGIMEAVKENPEKNSKLFLGSSNVLFAKQYGVKPIGTVAHEWFMGIASITQDYSHANKKAMDYWIETFGPEHAGLALTDTFGTDDFLKSFKPPYSDCYVGVRQDSGDPAKYAEKIAHHYHDILGLPKFSKWICFSDSLNIPKAIEYAKVAHDNGMLVSFGIGTNFTNDFKIKSNPTVKSEPLNIVIKLLDVNGNPAIKISDNLGKNMGDPATVERVKKELGYVEHSWSGGDEAHRWT</sequence>
<evidence type="ECO:0000313" key="12">
    <source>
        <dbReference type="EMBL" id="KAK5774058.1"/>
    </source>
</evidence>
<evidence type="ECO:0000256" key="4">
    <source>
        <dbReference type="ARBA" id="ARBA00022553"/>
    </source>
</evidence>
<dbReference type="InterPro" id="IPR041525">
    <property type="entry name" value="N/Namide_PRibTrfase"/>
</dbReference>
<comment type="catalytic activity">
    <reaction evidence="8 9">
        <text>5-phospho-alpha-D-ribose 1-diphosphate + nicotinate + ATP + H2O = nicotinate beta-D-ribonucleotide + ADP + phosphate + diphosphate</text>
        <dbReference type="Rhea" id="RHEA:36163"/>
        <dbReference type="ChEBI" id="CHEBI:15377"/>
        <dbReference type="ChEBI" id="CHEBI:30616"/>
        <dbReference type="ChEBI" id="CHEBI:32544"/>
        <dbReference type="ChEBI" id="CHEBI:33019"/>
        <dbReference type="ChEBI" id="CHEBI:43474"/>
        <dbReference type="ChEBI" id="CHEBI:57502"/>
        <dbReference type="ChEBI" id="CHEBI:58017"/>
        <dbReference type="ChEBI" id="CHEBI:456216"/>
        <dbReference type="EC" id="6.3.4.21"/>
    </reaction>
</comment>
<dbReference type="Gene3D" id="3.20.140.10">
    <property type="entry name" value="nicotinate phosphoribosyltransferase"/>
    <property type="match status" value="1"/>
</dbReference>
<dbReference type="SUPFAM" id="SSF51690">
    <property type="entry name" value="Nicotinate/Quinolinate PRTase C-terminal domain-like"/>
    <property type="match status" value="1"/>
</dbReference>
<dbReference type="GO" id="GO:0016740">
    <property type="term" value="F:transferase activity"/>
    <property type="evidence" value="ECO:0007669"/>
    <property type="project" value="UniProtKB-KW"/>
</dbReference>
<evidence type="ECO:0000256" key="6">
    <source>
        <dbReference type="ARBA" id="ARBA00022642"/>
    </source>
</evidence>
<evidence type="ECO:0000259" key="10">
    <source>
        <dbReference type="Pfam" id="PF04095"/>
    </source>
</evidence>
<dbReference type="GO" id="GO:0004516">
    <property type="term" value="F:nicotinate phosphoribosyltransferase activity"/>
    <property type="evidence" value="ECO:0007669"/>
    <property type="project" value="UniProtKB-UniRule"/>
</dbReference>
<evidence type="ECO:0000256" key="8">
    <source>
        <dbReference type="ARBA" id="ARBA00048668"/>
    </source>
</evidence>
<dbReference type="EMBL" id="JAWIZZ010000056">
    <property type="protein sequence ID" value="KAK5774058.1"/>
    <property type="molecule type" value="Genomic_DNA"/>
</dbReference>
<dbReference type="InterPro" id="IPR007229">
    <property type="entry name" value="Nic_PRibTrfase-Fam"/>
</dbReference>
<dbReference type="EC" id="6.3.4.21" evidence="3 9"/>
<evidence type="ECO:0000256" key="5">
    <source>
        <dbReference type="ARBA" id="ARBA00022598"/>
    </source>
</evidence>
<accession>A0AAN7WRV1</accession>
<dbReference type="NCBIfam" id="TIGR01514">
    <property type="entry name" value="NAPRTase"/>
    <property type="match status" value="1"/>
</dbReference>
<comment type="pathway">
    <text evidence="1 9">Cofactor biosynthesis; NAD(+) biosynthesis; nicotinate D-ribonucleotide from nicotinate: step 1/1.</text>
</comment>
<dbReference type="CDD" id="cd01401">
    <property type="entry name" value="PncB_like"/>
    <property type="match status" value="1"/>
</dbReference>
<dbReference type="InterPro" id="IPR006406">
    <property type="entry name" value="Nic_PRibTrfase"/>
</dbReference>
<dbReference type="AlphaFoldDB" id="A0AAN7WRV1"/>
<organism evidence="12 13">
    <name type="scientific">Arxiozyma heterogenica</name>
    <dbReference type="NCBI Taxonomy" id="278026"/>
    <lineage>
        <taxon>Eukaryota</taxon>
        <taxon>Fungi</taxon>
        <taxon>Dikarya</taxon>
        <taxon>Ascomycota</taxon>
        <taxon>Saccharomycotina</taxon>
        <taxon>Saccharomycetes</taxon>
        <taxon>Saccharomycetales</taxon>
        <taxon>Saccharomycetaceae</taxon>
        <taxon>Arxiozyma</taxon>
    </lineage>
</organism>
<evidence type="ECO:0000259" key="11">
    <source>
        <dbReference type="Pfam" id="PF17767"/>
    </source>
</evidence>
<keyword evidence="13" id="KW-1185">Reference proteome</keyword>
<dbReference type="InterPro" id="IPR040727">
    <property type="entry name" value="NAPRTase_N"/>
</dbReference>
<feature type="domain" description="Nicotinate/nicotinamide phosphoribosyltransferase" evidence="10">
    <location>
        <begin position="178"/>
        <end position="418"/>
    </location>
</feature>
<comment type="PTM">
    <text evidence="9">Transiently phosphorylated on a His residue during the reaction cycle. Phosphorylation strongly increases the affinity for substrates and increases the rate of nicotinate D-ribonucleotide production. Dephosphorylation regenerates the low-affinity form of the enzyme, leading to product release.</text>
</comment>
<dbReference type="PIRSF" id="PIRSF000484">
    <property type="entry name" value="NAPRT"/>
    <property type="match status" value="1"/>
</dbReference>
<evidence type="ECO:0000256" key="1">
    <source>
        <dbReference type="ARBA" id="ARBA00004952"/>
    </source>
</evidence>
<dbReference type="HAMAP" id="MF_00570">
    <property type="entry name" value="NAPRTase"/>
    <property type="match status" value="1"/>
</dbReference>
<dbReference type="GO" id="GO:0005829">
    <property type="term" value="C:cytosol"/>
    <property type="evidence" value="ECO:0007669"/>
    <property type="project" value="TreeGrafter"/>
</dbReference>
<evidence type="ECO:0000256" key="2">
    <source>
        <dbReference type="ARBA" id="ARBA00010897"/>
    </source>
</evidence>
<comment type="similarity">
    <text evidence="2 9">Belongs to the NAPRTase family.</text>
</comment>
<name>A0AAN7WRV1_9SACH</name>
<evidence type="ECO:0000256" key="9">
    <source>
        <dbReference type="RuleBase" id="RU003838"/>
    </source>
</evidence>
<keyword evidence="4" id="KW-0597">Phosphoprotein</keyword>
<dbReference type="GO" id="GO:0034355">
    <property type="term" value="P:NAD+ biosynthetic process via the salvage pathway"/>
    <property type="evidence" value="ECO:0007669"/>
    <property type="project" value="TreeGrafter"/>
</dbReference>
<evidence type="ECO:0000256" key="7">
    <source>
        <dbReference type="ARBA" id="ARBA00022679"/>
    </source>
</evidence>
<comment type="function">
    <text evidence="9">Catalyzes the synthesis of beta-nicotinate D-ribonucleotide from nicotinate and 5-phospho-D-ribose 1-phosphate at the expense of ATP.</text>
</comment>
<dbReference type="Pfam" id="PF17767">
    <property type="entry name" value="NAPRTase_N"/>
    <property type="match status" value="1"/>
</dbReference>
<dbReference type="Pfam" id="PF04095">
    <property type="entry name" value="NAPRTase"/>
    <property type="match status" value="1"/>
</dbReference>
<keyword evidence="6 9" id="KW-0662">Pyridine nucleotide biosynthesis</keyword>
<protein>
    <recommendedName>
        <fullName evidence="3 9">Nicotinate phosphoribosyltransferase</fullName>
        <ecNumber evidence="3 9">6.3.4.21</ecNumber>
    </recommendedName>
</protein>
<proteinExistence type="inferred from homology"/>
<dbReference type="PANTHER" id="PTHR11098:SF1">
    <property type="entry name" value="NICOTINATE PHOSPHORIBOSYLTRANSFERASE"/>
    <property type="match status" value="1"/>
</dbReference>
<dbReference type="SUPFAM" id="SSF54675">
    <property type="entry name" value="Nicotinate/Quinolinate PRTase N-terminal domain-like"/>
    <property type="match status" value="1"/>
</dbReference>